<dbReference type="Gene3D" id="1.20.5.1200">
    <property type="entry name" value="Alpha-tocopherol transfer"/>
    <property type="match status" value="1"/>
</dbReference>
<dbReference type="WBParaSite" id="EgrG_002014400">
    <property type="protein sequence ID" value="EgrG_002014400"/>
    <property type="gene ID" value="EgrG_002014400"/>
</dbReference>
<dbReference type="PROSITE" id="PS50191">
    <property type="entry name" value="CRAL_TRIO"/>
    <property type="match status" value="1"/>
</dbReference>
<dbReference type="Gene3D" id="3.40.525.10">
    <property type="entry name" value="CRAL-TRIO lipid binding domain"/>
    <property type="match status" value="1"/>
</dbReference>
<dbReference type="InterPro" id="IPR001251">
    <property type="entry name" value="CRAL-TRIO_dom"/>
</dbReference>
<dbReference type="Proteomes" id="UP000492820">
    <property type="component" value="Unassembled WGS sequence"/>
</dbReference>
<reference evidence="4" key="3">
    <citation type="submission" date="2020-10" db="UniProtKB">
        <authorList>
            <consortium name="WormBaseParasite"/>
        </authorList>
    </citation>
    <scope>IDENTIFICATION</scope>
</reference>
<protein>
    <submittedName>
        <fullName evidence="2 4">Alpha tocopherol transfer protein</fullName>
    </submittedName>
</protein>
<dbReference type="EMBL" id="LK028576">
    <property type="protein sequence ID" value="CDS15181.1"/>
    <property type="molecule type" value="Genomic_DNA"/>
</dbReference>
<dbReference type="InterPro" id="IPR036273">
    <property type="entry name" value="CRAL/TRIO_N_dom_sf"/>
</dbReference>
<dbReference type="CDD" id="cd00170">
    <property type="entry name" value="SEC14"/>
    <property type="match status" value="1"/>
</dbReference>
<dbReference type="InterPro" id="IPR036865">
    <property type="entry name" value="CRAL-TRIO_dom_sf"/>
</dbReference>
<dbReference type="Pfam" id="PF00650">
    <property type="entry name" value="CRAL_TRIO"/>
    <property type="match status" value="1"/>
</dbReference>
<reference evidence="2 3" key="1">
    <citation type="journal article" date="2013" name="Nature">
        <title>The genomes of four tapeworm species reveal adaptations to parasitism.</title>
        <authorList>
            <person name="Tsai I.J."/>
            <person name="Zarowiecki M."/>
            <person name="Holroyd N."/>
            <person name="Garciarrubio A."/>
            <person name="Sanchez-Flores A."/>
            <person name="Brooks K.L."/>
            <person name="Tracey A."/>
            <person name="Bobes R.J."/>
            <person name="Fragoso G."/>
            <person name="Sciutto E."/>
            <person name="Aslett M."/>
            <person name="Beasley H."/>
            <person name="Bennett H.M."/>
            <person name="Cai J."/>
            <person name="Camicia F."/>
            <person name="Clark R."/>
            <person name="Cucher M."/>
            <person name="De Silva N."/>
            <person name="Day T.A."/>
            <person name="Deplazes P."/>
            <person name="Estrada K."/>
            <person name="Fernandez C."/>
            <person name="Holland P.W."/>
            <person name="Hou J."/>
            <person name="Hu S."/>
            <person name="Huckvale T."/>
            <person name="Hung S.S."/>
            <person name="Kamenetzky L."/>
            <person name="Keane J.A."/>
            <person name="Kiss F."/>
            <person name="Koziol U."/>
            <person name="Lambert O."/>
            <person name="Liu K."/>
            <person name="Luo X."/>
            <person name="Luo Y."/>
            <person name="Macchiaroli N."/>
            <person name="Nichol S."/>
            <person name="Paps J."/>
            <person name="Parkinson J."/>
            <person name="Pouchkina-Stantcheva N."/>
            <person name="Riddiford N."/>
            <person name="Rosenzvit M."/>
            <person name="Salinas G."/>
            <person name="Wasmuth J.D."/>
            <person name="Zamanian M."/>
            <person name="Zheng Y."/>
            <person name="Cai X."/>
            <person name="Soberon X."/>
            <person name="Olson P.D."/>
            <person name="Laclette J.P."/>
            <person name="Brehm K."/>
            <person name="Berriman M."/>
            <person name="Garciarrubio A."/>
            <person name="Bobes R.J."/>
            <person name="Fragoso G."/>
            <person name="Sanchez-Flores A."/>
            <person name="Estrada K."/>
            <person name="Cevallos M.A."/>
            <person name="Morett E."/>
            <person name="Gonzalez V."/>
            <person name="Portillo T."/>
            <person name="Ochoa-Leyva A."/>
            <person name="Jose M.V."/>
            <person name="Sciutto E."/>
            <person name="Landa A."/>
            <person name="Jimenez L."/>
            <person name="Valdes V."/>
            <person name="Carrero J.C."/>
            <person name="Larralde C."/>
            <person name="Morales-Montor J."/>
            <person name="Limon-Lason J."/>
            <person name="Soberon X."/>
            <person name="Laclette J.P."/>
        </authorList>
    </citation>
    <scope>NUCLEOTIDE SEQUENCE [LARGE SCALE GENOMIC DNA]</scope>
</reference>
<dbReference type="SUPFAM" id="SSF52087">
    <property type="entry name" value="CRAL/TRIO domain"/>
    <property type="match status" value="1"/>
</dbReference>
<dbReference type="PANTHER" id="PTHR10174:SF130">
    <property type="entry name" value="ALPHA-TOCOPHEROL TRANSFER PROTEIN-LIKE"/>
    <property type="match status" value="1"/>
</dbReference>
<dbReference type="SUPFAM" id="SSF46938">
    <property type="entry name" value="CRAL/TRIO N-terminal domain"/>
    <property type="match status" value="1"/>
</dbReference>
<evidence type="ECO:0000259" key="1">
    <source>
        <dbReference type="PROSITE" id="PS50191"/>
    </source>
</evidence>
<evidence type="ECO:0000313" key="3">
    <source>
        <dbReference type="Proteomes" id="UP000492820"/>
    </source>
</evidence>
<dbReference type="AlphaFoldDB" id="A0A068W6X5"/>
<proteinExistence type="predicted"/>
<evidence type="ECO:0000313" key="4">
    <source>
        <dbReference type="WBParaSite" id="EgrG_002014400"/>
    </source>
</evidence>
<sequence>MAAAQKLPSKYVKLAKARLGEDPKNIPAHVEALRRWLSSMPHLTCPDDDDFLLMFLRQSKYVHAKAQARLDNFCTLSTMKSIGDIVWGTPLDLKSKTLDSYLNTGMHLPLDYMEDGKICLWIRSGAWNPDDLPMKQAFYYAYKTIFMIASDPRTIIGGTVVLLDFTGGTSKQVIKDPNVMKLWVRFMQEAMPMRPRHVIIYNEGKLLDTMLSIMMFYMKEKMKNRIVRCGSDIEKVFEAEPDLRAVLPPEVGSEGKPLEDLIQANKKRFHEFYGKGDPTGKIRVDESKRPVSARDFLHDYKDYNANVMGKSGTYVKVDQSEI</sequence>
<accession>A0A068W6X5</accession>
<reference evidence="2" key="2">
    <citation type="submission" date="2014-06" db="EMBL/GenBank/DDBJ databases">
        <authorList>
            <person name="Aslett M."/>
        </authorList>
    </citation>
    <scope>NUCLEOTIDE SEQUENCE</scope>
</reference>
<name>A0A068W6X5_ECHGR</name>
<dbReference type="Gene3D" id="1.10.8.20">
    <property type="entry name" value="N-terminal domain of phosphatidylinositol transfer protein sec14p"/>
    <property type="match status" value="1"/>
</dbReference>
<gene>
    <name evidence="2" type="ORF">EgrG_002014400</name>
</gene>
<dbReference type="GO" id="GO:1902936">
    <property type="term" value="F:phosphatidylinositol bisphosphate binding"/>
    <property type="evidence" value="ECO:0007669"/>
    <property type="project" value="TreeGrafter"/>
</dbReference>
<dbReference type="PANTHER" id="PTHR10174">
    <property type="entry name" value="ALPHA-TOCOPHEROL TRANSFER PROTEIN-RELATED"/>
    <property type="match status" value="1"/>
</dbReference>
<feature type="domain" description="CRAL-TRIO" evidence="1">
    <location>
        <begin position="94"/>
        <end position="259"/>
    </location>
</feature>
<organism evidence="2">
    <name type="scientific">Echinococcus granulosus</name>
    <name type="common">Hydatid tapeworm</name>
    <dbReference type="NCBI Taxonomy" id="6210"/>
    <lineage>
        <taxon>Eukaryota</taxon>
        <taxon>Metazoa</taxon>
        <taxon>Spiralia</taxon>
        <taxon>Lophotrochozoa</taxon>
        <taxon>Platyhelminthes</taxon>
        <taxon>Cestoda</taxon>
        <taxon>Eucestoda</taxon>
        <taxon>Cyclophyllidea</taxon>
        <taxon>Taeniidae</taxon>
        <taxon>Echinococcus</taxon>
        <taxon>Echinococcus granulosus group</taxon>
    </lineage>
</organism>
<dbReference type="GO" id="GO:0016020">
    <property type="term" value="C:membrane"/>
    <property type="evidence" value="ECO:0007669"/>
    <property type="project" value="TreeGrafter"/>
</dbReference>
<dbReference type="OrthoDB" id="6682367at2759"/>
<evidence type="ECO:0000313" key="2">
    <source>
        <dbReference type="EMBL" id="CDS15181.1"/>
    </source>
</evidence>